<dbReference type="InterPro" id="IPR028994">
    <property type="entry name" value="Integrin_alpha_N"/>
</dbReference>
<evidence type="ECO:0000313" key="2">
    <source>
        <dbReference type="Proteomes" id="UP000060513"/>
    </source>
</evidence>
<dbReference type="STRING" id="38300.SPRI_3880"/>
<dbReference type="RefSeq" id="WP_005315204.1">
    <property type="nucleotide sequence ID" value="NZ_CP011340.1"/>
</dbReference>
<proteinExistence type="predicted"/>
<organism evidence="1">
    <name type="scientific">Streptomyces pristinaespiralis</name>
    <dbReference type="NCBI Taxonomy" id="38300"/>
    <lineage>
        <taxon>Bacteria</taxon>
        <taxon>Bacillati</taxon>
        <taxon>Actinomycetota</taxon>
        <taxon>Actinomycetes</taxon>
        <taxon>Kitasatosporales</taxon>
        <taxon>Streptomycetaceae</taxon>
        <taxon>Streptomyces</taxon>
    </lineage>
</organism>
<dbReference type="KEGG" id="spri:SPRI_3880"/>
<sequence length="723" mass="76469">MSRARVRTSRFRLTAAAAVALATTTAGTLAGPASAETATPAGAAEVAWQGAGDAAFPFTGSFVSAGPNGFLGVRTDDVAVWMRYADGSATTFPKNAAVTYRGAAGADVVVASEGTRHTVHDMTKGGDPVVIDIPYELHEVNGSTLVMVDTATDELHLVSRAPGGEIIDHKVTGMPAGVPWKFYGSTPGTVAVETSAPDFDFRLALVDVATAAAVETYELGRHSDFAQVTPDRVLWESPYRHTRIVDRKTKQAETLPYRAQIALGGDWLAITGGDDLVVDGITYPNRPIVLKSLTDGRKVPLLDLAGPGSPIGDGTLLVPGGTFAQGRGLFRISLDASGTPVATMVADKQRPLGIVLERADVPSVYRFDGTDRRVTWETSESDLGVSLDLTHVATGRTVSLWSYYDTYIRWDGYLDKVIGAYNGAYTWKMTALPASGVGPAAVKTGTTTVDRGTSPRDFNDNAHADALVRDSTGNLSAYDLSQLRAMGNSEDCHEEGCPPVVRDPSPDVLGTGWNTYTLMTSPGNAAGTAAHDVVGRDRDGVLWLHQGSKQKLLPRTKIGGGWQVYNKITGGSDLNGDGRGDLLATDTSGVLWFYASTGNATAPFKARKKIGGGWGVYNLLTAPGNVAGATGGDLLARDKDGVLWLYLGKGDGTFTARRKIGGGWQKYTHIIPAGRNADGVADIHAIGPSGSAHYSGRNSTTRPFEAARTLPLRSDSTRFKTFF</sequence>
<accession>A0A0M5IQP4</accession>
<evidence type="ECO:0000313" key="1">
    <source>
        <dbReference type="EMBL" id="ALC22186.1"/>
    </source>
</evidence>
<name>A0A0M5IQP4_STRPR</name>
<dbReference type="EMBL" id="CP011340">
    <property type="protein sequence ID" value="ALC22186.1"/>
    <property type="molecule type" value="Genomic_DNA"/>
</dbReference>
<reference evidence="1 2" key="1">
    <citation type="submission" date="2015-08" db="EMBL/GenBank/DDBJ databases">
        <title>Genome sequence of the pristinamycin over-producing bacterium Streptomyces pristinaespiralis HCCB10218.</title>
        <authorList>
            <person name="Tian J."/>
            <person name="Yang J."/>
            <person name="Li L."/>
            <person name="Ruan L."/>
            <person name="Wei W."/>
            <person name="Zheng G."/>
            <person name="Wei Z."/>
            <person name="Yang S."/>
            <person name="Ge M."/>
            <person name="Jiang W."/>
            <person name="Lu Y."/>
        </authorList>
    </citation>
    <scope>NUCLEOTIDE SEQUENCE [LARGE SCALE GENOMIC DNA]</scope>
    <source>
        <strain evidence="1 2">HCCB 10218</strain>
    </source>
</reference>
<dbReference type="PATRIC" id="fig|38300.4.peg.4073"/>
<gene>
    <name evidence="1" type="ORF">SPRI_3880</name>
</gene>
<dbReference type="GeneID" id="97235091"/>
<dbReference type="Proteomes" id="UP000060513">
    <property type="component" value="Chromosome"/>
</dbReference>
<dbReference type="SUPFAM" id="SSF69318">
    <property type="entry name" value="Integrin alpha N-terminal domain"/>
    <property type="match status" value="1"/>
</dbReference>
<protein>
    <submittedName>
        <fullName evidence="1">Secreted protein</fullName>
    </submittedName>
</protein>
<dbReference type="Gene3D" id="2.115.10.10">
    <property type="entry name" value="Tachylectin 2"/>
    <property type="match status" value="1"/>
</dbReference>
<dbReference type="OrthoDB" id="3921761at2"/>
<dbReference type="AlphaFoldDB" id="A0A0M5IQP4"/>